<dbReference type="AlphaFoldDB" id="A0A4Y9JDY9"/>
<protein>
    <submittedName>
        <fullName evidence="1">Uncharacterized protein</fullName>
    </submittedName>
</protein>
<name>A0A4Y9JDY9_9STRE</name>
<organism evidence="1 2">
    <name type="scientific">Streptococcus cuniculi</name>
    <dbReference type="NCBI Taxonomy" id="1432788"/>
    <lineage>
        <taxon>Bacteria</taxon>
        <taxon>Bacillati</taxon>
        <taxon>Bacillota</taxon>
        <taxon>Bacilli</taxon>
        <taxon>Lactobacillales</taxon>
        <taxon>Streptococcaceae</taxon>
        <taxon>Streptococcus</taxon>
    </lineage>
</organism>
<dbReference type="RefSeq" id="WP_135181561.1">
    <property type="nucleotide sequence ID" value="NZ_JADGKZ010000004.1"/>
</dbReference>
<proteinExistence type="predicted"/>
<reference evidence="1 2" key="1">
    <citation type="submission" date="2019-03" db="EMBL/GenBank/DDBJ databases">
        <title>Diversity of the mouse oral microbiome.</title>
        <authorList>
            <person name="Joseph S."/>
            <person name="Aduse-Opoku J."/>
            <person name="Curtis M."/>
            <person name="Wade W."/>
            <person name="Hashim A."/>
        </authorList>
    </citation>
    <scope>NUCLEOTIDE SEQUENCE [LARGE SCALE GENOMIC DNA]</scope>
    <source>
        <strain evidence="1 2">WM131</strain>
    </source>
</reference>
<evidence type="ECO:0000313" key="1">
    <source>
        <dbReference type="EMBL" id="TFU98154.1"/>
    </source>
</evidence>
<gene>
    <name evidence="1" type="ORF">E4T82_03855</name>
</gene>
<sequence length="88" mass="10568">MKETKITKPQIVEAVSIIYRRRRLLMNFKEECEMLSMGPKESEKLLETIPTVYQERYDEIVDEFKRNLEKLSNDMIENEFFSCEPIDS</sequence>
<dbReference type="EMBL" id="SPPD01000004">
    <property type="protein sequence ID" value="TFU98154.1"/>
    <property type="molecule type" value="Genomic_DNA"/>
</dbReference>
<comment type="caution">
    <text evidence="1">The sequence shown here is derived from an EMBL/GenBank/DDBJ whole genome shotgun (WGS) entry which is preliminary data.</text>
</comment>
<accession>A0A4Y9JDY9</accession>
<evidence type="ECO:0000313" key="2">
    <source>
        <dbReference type="Proteomes" id="UP000297253"/>
    </source>
</evidence>
<dbReference type="Proteomes" id="UP000297253">
    <property type="component" value="Unassembled WGS sequence"/>
</dbReference>